<evidence type="ECO:0000313" key="4">
    <source>
        <dbReference type="Proteomes" id="UP001146351"/>
    </source>
</evidence>
<keyword evidence="1" id="KW-0472">Membrane</keyword>
<reference evidence="3" key="2">
    <citation type="journal article" date="2023" name="IMA Fungus">
        <title>Comparative genomic study of the Penicillium genus elucidates a diverse pangenome and 15 lateral gene transfer events.</title>
        <authorList>
            <person name="Petersen C."/>
            <person name="Sorensen T."/>
            <person name="Nielsen M.R."/>
            <person name="Sondergaard T.E."/>
            <person name="Sorensen J.L."/>
            <person name="Fitzpatrick D.A."/>
            <person name="Frisvad J.C."/>
            <person name="Nielsen K.L."/>
        </authorList>
    </citation>
    <scope>NUCLEOTIDE SEQUENCE</scope>
    <source>
        <strain evidence="3">IBT 21917</strain>
    </source>
</reference>
<sequence length="549" mass="58407">MGNLLLMAALKAAAQSVFPSPKGSFMNCFCGPFFKTQSSFQKAVAHVFPQAIPMFTSLWLCLLEFPRRPGFGLEFLPFSFNLSLSDVGVSAIAHKDRARLGHAILLAAGSSTITLGHDVKRLGAIGGANPLVIRLVGQGKQGVAILVTVQVDRRGARLDQAPEERNTLDQGGIGALKVTLALEQCGWIAMNVNDHGAFVITQNTVDFAVLLAFAKLFPDGSFPEHIARDVRSEPVEIAFGNGNSGNLIVICCIAFLNSRNTLGLRDVAVDSFAYRLQMLESLFATRLTIFAPVHLEGNLGILIFRQLVHFRRLLWEQCALLFGGGGFGPQVREAGIVKDIELIIAKFGQPDVPATELLYGDAKCVWVAVATGPFALNAEAVRESTPSQRSQSSRTRVHFECFSLPPHGLHIGALSPTKPSKAAILARGSVPIATAASPKNCARFPAASSMAVISASFCVHHLFCPIPSASFLRQSTGIPPGASSRLTNSHAPFGNDLNSSENFSWALGENMMFTFAPSPAMAAAPAPAAVPAAIIAIGALTVCVLFLPP</sequence>
<dbReference type="AlphaFoldDB" id="A0A9W9LLT0"/>
<dbReference type="EMBL" id="JAPQKO010000005">
    <property type="protein sequence ID" value="KAJ5161731.1"/>
    <property type="molecule type" value="Genomic_DNA"/>
</dbReference>
<keyword evidence="2" id="KW-0732">Signal</keyword>
<evidence type="ECO:0000256" key="1">
    <source>
        <dbReference type="SAM" id="Phobius"/>
    </source>
</evidence>
<feature type="signal peptide" evidence="2">
    <location>
        <begin position="1"/>
        <end position="19"/>
    </location>
</feature>
<keyword evidence="1" id="KW-1133">Transmembrane helix</keyword>
<evidence type="ECO:0000313" key="3">
    <source>
        <dbReference type="EMBL" id="KAJ5161731.1"/>
    </source>
</evidence>
<gene>
    <name evidence="3" type="ORF">N7492_007123</name>
</gene>
<name>A0A9W9LLT0_9EURO</name>
<dbReference type="Proteomes" id="UP001146351">
    <property type="component" value="Unassembled WGS sequence"/>
</dbReference>
<reference evidence="3" key="1">
    <citation type="submission" date="2022-11" db="EMBL/GenBank/DDBJ databases">
        <authorList>
            <person name="Petersen C."/>
        </authorList>
    </citation>
    <scope>NUCLEOTIDE SEQUENCE</scope>
    <source>
        <strain evidence="3">IBT 21917</strain>
    </source>
</reference>
<accession>A0A9W9LLT0</accession>
<proteinExistence type="predicted"/>
<organism evidence="3 4">
    <name type="scientific">Penicillium capsulatum</name>
    <dbReference type="NCBI Taxonomy" id="69766"/>
    <lineage>
        <taxon>Eukaryota</taxon>
        <taxon>Fungi</taxon>
        <taxon>Dikarya</taxon>
        <taxon>Ascomycota</taxon>
        <taxon>Pezizomycotina</taxon>
        <taxon>Eurotiomycetes</taxon>
        <taxon>Eurotiomycetidae</taxon>
        <taxon>Eurotiales</taxon>
        <taxon>Aspergillaceae</taxon>
        <taxon>Penicillium</taxon>
    </lineage>
</organism>
<feature type="chain" id="PRO_5040743746" evidence="2">
    <location>
        <begin position="20"/>
        <end position="549"/>
    </location>
</feature>
<evidence type="ECO:0000256" key="2">
    <source>
        <dbReference type="SAM" id="SignalP"/>
    </source>
</evidence>
<feature type="transmembrane region" description="Helical" evidence="1">
    <location>
        <begin position="528"/>
        <end position="547"/>
    </location>
</feature>
<protein>
    <submittedName>
        <fullName evidence="3">Uncharacterized protein</fullName>
    </submittedName>
</protein>
<keyword evidence="1" id="KW-0812">Transmembrane</keyword>
<comment type="caution">
    <text evidence="3">The sequence shown here is derived from an EMBL/GenBank/DDBJ whole genome shotgun (WGS) entry which is preliminary data.</text>
</comment>
<keyword evidence="4" id="KW-1185">Reference proteome</keyword>